<evidence type="ECO:0000313" key="2">
    <source>
        <dbReference type="Proteomes" id="UP001152798"/>
    </source>
</evidence>
<dbReference type="EMBL" id="OV725078">
    <property type="protein sequence ID" value="CAH1393221.1"/>
    <property type="molecule type" value="Genomic_DNA"/>
</dbReference>
<dbReference type="AlphaFoldDB" id="A0A9P0E7U9"/>
<organism evidence="1 2">
    <name type="scientific">Nezara viridula</name>
    <name type="common">Southern green stink bug</name>
    <name type="synonym">Cimex viridulus</name>
    <dbReference type="NCBI Taxonomy" id="85310"/>
    <lineage>
        <taxon>Eukaryota</taxon>
        <taxon>Metazoa</taxon>
        <taxon>Ecdysozoa</taxon>
        <taxon>Arthropoda</taxon>
        <taxon>Hexapoda</taxon>
        <taxon>Insecta</taxon>
        <taxon>Pterygota</taxon>
        <taxon>Neoptera</taxon>
        <taxon>Paraneoptera</taxon>
        <taxon>Hemiptera</taxon>
        <taxon>Heteroptera</taxon>
        <taxon>Panheteroptera</taxon>
        <taxon>Pentatomomorpha</taxon>
        <taxon>Pentatomoidea</taxon>
        <taxon>Pentatomidae</taxon>
        <taxon>Pentatominae</taxon>
        <taxon>Nezara</taxon>
    </lineage>
</organism>
<dbReference type="Proteomes" id="UP001152798">
    <property type="component" value="Chromosome 2"/>
</dbReference>
<name>A0A9P0E7U9_NEZVI</name>
<proteinExistence type="predicted"/>
<protein>
    <submittedName>
        <fullName evidence="1">Uncharacterized protein</fullName>
    </submittedName>
</protein>
<accession>A0A9P0E7U9</accession>
<sequence>MFNKREHTPKCAASICAPELHRVQYGGVVLFLVYAGAS</sequence>
<gene>
    <name evidence="1" type="ORF">NEZAVI_LOCUS3925</name>
</gene>
<evidence type="ECO:0000313" key="1">
    <source>
        <dbReference type="EMBL" id="CAH1393221.1"/>
    </source>
</evidence>
<keyword evidence="2" id="KW-1185">Reference proteome</keyword>
<reference evidence="1" key="1">
    <citation type="submission" date="2022-01" db="EMBL/GenBank/DDBJ databases">
        <authorList>
            <person name="King R."/>
        </authorList>
    </citation>
    <scope>NUCLEOTIDE SEQUENCE</scope>
</reference>